<evidence type="ECO:0008006" key="4">
    <source>
        <dbReference type="Google" id="ProtNLM"/>
    </source>
</evidence>
<feature type="transmembrane region" description="Helical" evidence="1">
    <location>
        <begin position="402"/>
        <end position="425"/>
    </location>
</feature>
<dbReference type="RefSeq" id="WP_150394112.1">
    <property type="nucleotide sequence ID" value="NZ_RZJP01000002.1"/>
</dbReference>
<dbReference type="Proteomes" id="UP000326060">
    <property type="component" value="Unassembled WGS sequence"/>
</dbReference>
<feature type="transmembrane region" description="Helical" evidence="1">
    <location>
        <begin position="6"/>
        <end position="29"/>
    </location>
</feature>
<reference evidence="2 3" key="1">
    <citation type="journal article" date="2019" name="Syst. Appl. Microbiol.">
        <title>Characterization of Bifidobacterium species in feaces of the Egyptian fruit bat: Description of B. vespertilionis sp. nov. and B. rousetti sp. nov.</title>
        <authorList>
            <person name="Modesto M."/>
            <person name="Satti M."/>
            <person name="Watanabe K."/>
            <person name="Puglisi E."/>
            <person name="Morelli L."/>
            <person name="Huang C.-H."/>
            <person name="Liou J.-S."/>
            <person name="Miyashita M."/>
            <person name="Tamura T."/>
            <person name="Saito S."/>
            <person name="Mori K."/>
            <person name="Huang L."/>
            <person name="Sciavilla P."/>
            <person name="Sandri C."/>
            <person name="Spiezio C."/>
            <person name="Vitali F."/>
            <person name="Cavalieri D."/>
            <person name="Perpetuini G."/>
            <person name="Tofalo R."/>
            <person name="Bonetti A."/>
            <person name="Arita M."/>
            <person name="Mattarelli P."/>
        </authorList>
    </citation>
    <scope>NUCLEOTIDE SEQUENCE [LARGE SCALE GENOMIC DNA]</scope>
    <source>
        <strain evidence="2 3">RST27</strain>
    </source>
</reference>
<organism evidence="2 3">
    <name type="scientific">Bifidobacterium callitrichos</name>
    <dbReference type="NCBI Taxonomy" id="762209"/>
    <lineage>
        <taxon>Bacteria</taxon>
        <taxon>Bacillati</taxon>
        <taxon>Actinomycetota</taxon>
        <taxon>Actinomycetes</taxon>
        <taxon>Bifidobacteriales</taxon>
        <taxon>Bifidobacteriaceae</taxon>
        <taxon>Bifidobacterium</taxon>
    </lineage>
</organism>
<comment type="caution">
    <text evidence="2">The sequence shown here is derived from an EMBL/GenBank/DDBJ whole genome shotgun (WGS) entry which is preliminary data.</text>
</comment>
<dbReference type="PANTHER" id="PTHR35007">
    <property type="entry name" value="INTEGRAL MEMBRANE PROTEIN-RELATED"/>
    <property type="match status" value="1"/>
</dbReference>
<evidence type="ECO:0000313" key="3">
    <source>
        <dbReference type="Proteomes" id="UP000326060"/>
    </source>
</evidence>
<dbReference type="EMBL" id="RZJP01000002">
    <property type="protein sequence ID" value="KAA8816440.1"/>
    <property type="molecule type" value="Genomic_DNA"/>
</dbReference>
<dbReference type="AlphaFoldDB" id="A0A5M9ZCL9"/>
<feature type="transmembrane region" description="Helical" evidence="1">
    <location>
        <begin position="198"/>
        <end position="218"/>
    </location>
</feature>
<name>A0A5M9ZCL9_9BIFI</name>
<evidence type="ECO:0000313" key="2">
    <source>
        <dbReference type="EMBL" id="KAA8816440.1"/>
    </source>
</evidence>
<proteinExistence type="predicted"/>
<accession>A0A5M9ZCL9</accession>
<sequence>MERSIAMPASATVLIALMAILGVGALFLWHEPTAAPYGWGVNGIAASPDGDADGPAKTGIDATIAAIVARTKGGGNVVEAFEDQGGIRFATPQVSAARAAAVLRARAGKRDPEEDIERTARHLAAACRLSERLGCAVSLCLEAVGIDHRRESRAYDLKQQAFAGPKATIRLLSFLPLLTILAGELMGMHSFRFLFTSVAGWVCLAIGMVWYGAGMLWTNRMLRAFGRREGIDDNLPIALEMLRAALGQGSSIPSAMIAVGTVLTEADTADGRVRSRRFGGSGKSGRNGTSEWKPLARSLVEAGRALTRGAGWKEAWLSANAAVLTERGDTDDDEEDAERVIGLAALHPSMMVVCECLGEAWNHGASPTERLALAAREYDREELSAIEQEAAKLSVKLLLPSALCFLPAFVMIGIVPGIASMMAAMGA</sequence>
<dbReference type="PANTHER" id="PTHR35007:SF4">
    <property type="entry name" value="CONSERVED TRANSMEMBRANE PROTEIN-RELATED"/>
    <property type="match status" value="1"/>
</dbReference>
<keyword evidence="1" id="KW-0472">Membrane</keyword>
<protein>
    <recommendedName>
        <fullName evidence="4">Pilus assembly protein</fullName>
    </recommendedName>
</protein>
<keyword evidence="1" id="KW-0812">Transmembrane</keyword>
<keyword evidence="1" id="KW-1133">Transmembrane helix</keyword>
<evidence type="ECO:0000256" key="1">
    <source>
        <dbReference type="SAM" id="Phobius"/>
    </source>
</evidence>
<gene>
    <name evidence="2" type="ORF">EMB92_05900</name>
</gene>